<dbReference type="InterPro" id="IPR036052">
    <property type="entry name" value="TrpB-like_PALP_sf"/>
</dbReference>
<accession>A0ABY4AM29</accession>
<dbReference type="PANTHER" id="PTHR43050:SF1">
    <property type="entry name" value="SERINE RACEMASE"/>
    <property type="match status" value="1"/>
</dbReference>
<dbReference type="PROSITE" id="PS00165">
    <property type="entry name" value="DEHYDRATASE_SER_THR"/>
    <property type="match status" value="1"/>
</dbReference>
<feature type="domain" description="Tryptophan synthase beta chain-like PALP" evidence="7">
    <location>
        <begin position="31"/>
        <end position="316"/>
    </location>
</feature>
<keyword evidence="6" id="KW-0663">Pyridoxal phosphate</keyword>
<dbReference type="SUPFAM" id="SSF53686">
    <property type="entry name" value="Tryptophan synthase beta subunit-like PLP-dependent enzymes"/>
    <property type="match status" value="1"/>
</dbReference>
<evidence type="ECO:0000256" key="1">
    <source>
        <dbReference type="ARBA" id="ARBA00001913"/>
    </source>
</evidence>
<gene>
    <name evidence="8" type="ORF">DHf2319_05680</name>
</gene>
<comment type="cofactor">
    <cofactor evidence="2">
        <name>pyridoxal 5'-phosphate</name>
        <dbReference type="ChEBI" id="CHEBI:597326"/>
    </cofactor>
</comment>
<dbReference type="CDD" id="cd01562">
    <property type="entry name" value="Thr-dehyd"/>
    <property type="match status" value="1"/>
</dbReference>
<keyword evidence="9" id="KW-1185">Reference proteome</keyword>
<dbReference type="RefSeq" id="WP_243479791.1">
    <property type="nucleotide sequence ID" value="NZ_CP063982.1"/>
</dbReference>
<protein>
    <submittedName>
        <fullName evidence="8">Threo-3-hydroxy-L-aspartate ammonia-lyase</fullName>
        <ecNumber evidence="8">4.3.1.16</ecNumber>
    </submittedName>
</protein>
<proteinExistence type="predicted"/>
<name>A0ABY4AM29_9BURK</name>
<evidence type="ECO:0000256" key="5">
    <source>
        <dbReference type="ARBA" id="ARBA00022842"/>
    </source>
</evidence>
<evidence type="ECO:0000256" key="2">
    <source>
        <dbReference type="ARBA" id="ARBA00001933"/>
    </source>
</evidence>
<evidence type="ECO:0000256" key="3">
    <source>
        <dbReference type="ARBA" id="ARBA00001936"/>
    </source>
</evidence>
<dbReference type="EMBL" id="CP063982">
    <property type="protein sequence ID" value="UOD51327.1"/>
    <property type="molecule type" value="Genomic_DNA"/>
</dbReference>
<keyword evidence="8" id="KW-0456">Lyase</keyword>
<comment type="cofactor">
    <cofactor evidence="1">
        <name>Ca(2+)</name>
        <dbReference type="ChEBI" id="CHEBI:29108"/>
    </cofactor>
</comment>
<dbReference type="Gene3D" id="3.40.50.1100">
    <property type="match status" value="2"/>
</dbReference>
<dbReference type="PANTHER" id="PTHR43050">
    <property type="entry name" value="SERINE / THREONINE RACEMASE FAMILY MEMBER"/>
    <property type="match status" value="1"/>
</dbReference>
<comment type="cofactor">
    <cofactor evidence="4">
        <name>Mg(2+)</name>
        <dbReference type="ChEBI" id="CHEBI:18420"/>
    </cofactor>
</comment>
<evidence type="ECO:0000256" key="6">
    <source>
        <dbReference type="ARBA" id="ARBA00022898"/>
    </source>
</evidence>
<dbReference type="EC" id="4.3.1.16" evidence="8"/>
<sequence length="342" mass="35859">MPSSPPNIEQSSLPNYAGVERASRTLAGVAHRTPVLNSNSLNQALGAEVFFKCEPMQRTGAFKFRGAFNALSNLTSDERAAGVVAYSSGNHAQAIAASGQILGVSTTIVMPHDAPTAKRAATEGYGAKIVAYDRYTENRDEIAADLAKRHGYTVIPPFNHPDVICGQGTAGKELFEDVGQLDALLVCLGGGGLLSGCALAASVLSPNCKVYGVEPEAGDDVRQSLQAGKIVSIPTPKSIADGAVTSAPGEMTFALMRQYVTDILTVSDAQLVLAMRWFAQRLKLVVEPTGCLAAAAVLQRVLPIEPGMRIGVIVSGGNVDLASYGAFLSDPKWDTGPWIASK</sequence>
<dbReference type="GO" id="GO:0030848">
    <property type="term" value="F:threo-3-hydroxyaspartate ammonia-lyase activity"/>
    <property type="evidence" value="ECO:0007669"/>
    <property type="project" value="UniProtKB-EC"/>
</dbReference>
<evidence type="ECO:0000259" key="7">
    <source>
        <dbReference type="Pfam" id="PF00291"/>
    </source>
</evidence>
<keyword evidence="5" id="KW-0460">Magnesium</keyword>
<organism evidence="8 9">
    <name type="scientific">Orrella daihaiensis</name>
    <dbReference type="NCBI Taxonomy" id="2782176"/>
    <lineage>
        <taxon>Bacteria</taxon>
        <taxon>Pseudomonadati</taxon>
        <taxon>Pseudomonadota</taxon>
        <taxon>Betaproteobacteria</taxon>
        <taxon>Burkholderiales</taxon>
        <taxon>Alcaligenaceae</taxon>
        <taxon>Orrella</taxon>
    </lineage>
</organism>
<dbReference type="InterPro" id="IPR000634">
    <property type="entry name" value="Ser/Thr_deHydtase_PyrdxlP-BS"/>
</dbReference>
<dbReference type="Proteomes" id="UP000831607">
    <property type="component" value="Chromosome"/>
</dbReference>
<evidence type="ECO:0000313" key="8">
    <source>
        <dbReference type="EMBL" id="UOD51327.1"/>
    </source>
</evidence>
<evidence type="ECO:0000313" key="9">
    <source>
        <dbReference type="Proteomes" id="UP000831607"/>
    </source>
</evidence>
<reference evidence="8 9" key="1">
    <citation type="submission" date="2020-11" db="EMBL/GenBank/DDBJ databases">
        <title>Algicoccus daihaiensis sp.nov., isolated from Daihai Lake in Inner Mongolia.</title>
        <authorList>
            <person name="Kai J."/>
        </authorList>
    </citation>
    <scope>NUCLEOTIDE SEQUENCE [LARGE SCALE GENOMIC DNA]</scope>
    <source>
        <strain evidence="9">f23</strain>
    </source>
</reference>
<comment type="cofactor">
    <cofactor evidence="3">
        <name>Mn(2+)</name>
        <dbReference type="ChEBI" id="CHEBI:29035"/>
    </cofactor>
</comment>
<evidence type="ECO:0000256" key="4">
    <source>
        <dbReference type="ARBA" id="ARBA00001946"/>
    </source>
</evidence>
<dbReference type="InterPro" id="IPR001926">
    <property type="entry name" value="TrpB-like_PALP"/>
</dbReference>
<dbReference type="NCBIfam" id="NF005454">
    <property type="entry name" value="PRK07048.1"/>
    <property type="match status" value="1"/>
</dbReference>
<dbReference type="Pfam" id="PF00291">
    <property type="entry name" value="PALP"/>
    <property type="match status" value="1"/>
</dbReference>